<name>A0A0V0HZY7_SOLCH</name>
<feature type="region of interest" description="Disordered" evidence="1">
    <location>
        <begin position="1"/>
        <end position="46"/>
    </location>
</feature>
<proteinExistence type="predicted"/>
<accession>A0A0V0HZY7</accession>
<feature type="compositionally biased region" description="Basic and acidic residues" evidence="1">
    <location>
        <begin position="71"/>
        <end position="81"/>
    </location>
</feature>
<dbReference type="AlphaFoldDB" id="A0A0V0HZY7"/>
<protein>
    <submittedName>
        <fullName evidence="2">Putative ovule protein</fullName>
    </submittedName>
</protein>
<organism evidence="2">
    <name type="scientific">Solanum chacoense</name>
    <name type="common">Chaco potato</name>
    <dbReference type="NCBI Taxonomy" id="4108"/>
    <lineage>
        <taxon>Eukaryota</taxon>
        <taxon>Viridiplantae</taxon>
        <taxon>Streptophyta</taxon>
        <taxon>Embryophyta</taxon>
        <taxon>Tracheophyta</taxon>
        <taxon>Spermatophyta</taxon>
        <taxon>Magnoliopsida</taxon>
        <taxon>eudicotyledons</taxon>
        <taxon>Gunneridae</taxon>
        <taxon>Pentapetalae</taxon>
        <taxon>asterids</taxon>
        <taxon>lamiids</taxon>
        <taxon>Solanales</taxon>
        <taxon>Solanaceae</taxon>
        <taxon>Solanoideae</taxon>
        <taxon>Solaneae</taxon>
        <taxon>Solanum</taxon>
    </lineage>
</organism>
<sequence>MDTGHQPSKFSKSNPQLSSIQQTKSSWGDTTNRKQRAGTHLMGQSRDLGLSFDYLSGVNKTIYPSTNQESHQLDHQRNTSI</sequence>
<evidence type="ECO:0000313" key="2">
    <source>
        <dbReference type="EMBL" id="JAP25688.1"/>
    </source>
</evidence>
<evidence type="ECO:0000256" key="1">
    <source>
        <dbReference type="SAM" id="MobiDB-lite"/>
    </source>
</evidence>
<feature type="region of interest" description="Disordered" evidence="1">
    <location>
        <begin position="62"/>
        <end position="81"/>
    </location>
</feature>
<feature type="compositionally biased region" description="Polar residues" evidence="1">
    <location>
        <begin position="1"/>
        <end position="30"/>
    </location>
</feature>
<dbReference type="EMBL" id="GEDG01013028">
    <property type="protein sequence ID" value="JAP25688.1"/>
    <property type="molecule type" value="Transcribed_RNA"/>
</dbReference>
<reference evidence="2" key="1">
    <citation type="submission" date="2015-12" db="EMBL/GenBank/DDBJ databases">
        <title>Gene expression during late stages of embryo sac development: a critical building block for successful pollen-pistil interactions.</title>
        <authorList>
            <person name="Liu Y."/>
            <person name="Joly V."/>
            <person name="Sabar M."/>
            <person name="Matton D.P."/>
        </authorList>
    </citation>
    <scope>NUCLEOTIDE SEQUENCE</scope>
</reference>